<keyword evidence="3" id="KW-1185">Reference proteome</keyword>
<keyword evidence="1" id="KW-0472">Membrane</keyword>
<feature type="transmembrane region" description="Helical" evidence="1">
    <location>
        <begin position="201"/>
        <end position="219"/>
    </location>
</feature>
<evidence type="ECO:0000313" key="3">
    <source>
        <dbReference type="Proteomes" id="UP000035721"/>
    </source>
</evidence>
<feature type="transmembrane region" description="Helical" evidence="1">
    <location>
        <begin position="146"/>
        <end position="163"/>
    </location>
</feature>
<dbReference type="STRING" id="1194083.BN12_2510004"/>
<evidence type="ECO:0000313" key="2">
    <source>
        <dbReference type="EMBL" id="CCH78092.1"/>
    </source>
</evidence>
<dbReference type="Proteomes" id="UP000035721">
    <property type="component" value="Unassembled WGS sequence"/>
</dbReference>
<evidence type="ECO:0000256" key="1">
    <source>
        <dbReference type="SAM" id="Phobius"/>
    </source>
</evidence>
<comment type="caution">
    <text evidence="2">The sequence shown here is derived from an EMBL/GenBank/DDBJ whole genome shotgun (WGS) entry which is preliminary data.</text>
</comment>
<feature type="transmembrane region" description="Helical" evidence="1">
    <location>
        <begin position="265"/>
        <end position="286"/>
    </location>
</feature>
<organism evidence="2 3">
    <name type="scientific">Nostocoides japonicum T1-X7</name>
    <dbReference type="NCBI Taxonomy" id="1194083"/>
    <lineage>
        <taxon>Bacteria</taxon>
        <taxon>Bacillati</taxon>
        <taxon>Actinomycetota</taxon>
        <taxon>Actinomycetes</taxon>
        <taxon>Micrococcales</taxon>
        <taxon>Intrasporangiaceae</taxon>
        <taxon>Nostocoides</taxon>
    </lineage>
</organism>
<accession>A0A077LYW1</accession>
<proteinExistence type="predicted"/>
<feature type="transmembrane region" description="Helical" evidence="1">
    <location>
        <begin position="329"/>
        <end position="352"/>
    </location>
</feature>
<feature type="transmembrane region" description="Helical" evidence="1">
    <location>
        <begin position="231"/>
        <end position="253"/>
    </location>
</feature>
<feature type="transmembrane region" description="Helical" evidence="1">
    <location>
        <begin position="42"/>
        <end position="58"/>
    </location>
</feature>
<gene>
    <name evidence="2" type="ORF">BN12_2510004</name>
</gene>
<feature type="transmembrane region" description="Helical" evidence="1">
    <location>
        <begin position="95"/>
        <end position="113"/>
    </location>
</feature>
<dbReference type="OrthoDB" id="9811974at2"/>
<keyword evidence="1" id="KW-1133">Transmembrane helix</keyword>
<feature type="transmembrane region" description="Helical" evidence="1">
    <location>
        <begin position="70"/>
        <end position="89"/>
    </location>
</feature>
<evidence type="ECO:0008006" key="4">
    <source>
        <dbReference type="Google" id="ProtNLM"/>
    </source>
</evidence>
<sequence length="372" mass="38298">MSTPRRVWLLAPAGLALLAGLDAALLLVGVPAPVTSSRLEDLHGGLMVLCFLGGLIALERAVALGAPAGYGAPALLGLGGVALLLPGMPPLVGKTLVLAGLVALVAVYTALWRRKRDDPVLVEGLGAAVALCAAILWLRVDLATTVPWLAGFVILTIAAERVELARLVLPASADLVLVVLAGALVVALVAALLAPGPGARALGIVVLLLVAWLARHDVARHTIRLVGLPRFSAAALLVGYVWLAVAGLVWALVGAPRTTPAYDAVVHTVFLGFAMSMVMAHAPVILPAVARRPLPYHPVLWVPLVVLHAGLVLRVLFGDGLGIDPLWRAGSLVTVAALLLMVVTNLALVVTARSSSGSTGRSAPRARVESVP</sequence>
<name>A0A077LYW1_9MICO</name>
<feature type="transmembrane region" description="Helical" evidence="1">
    <location>
        <begin position="175"/>
        <end position="195"/>
    </location>
</feature>
<keyword evidence="1" id="KW-0812">Transmembrane</keyword>
<reference evidence="2 3" key="1">
    <citation type="journal article" date="2013" name="ISME J.">
        <title>A metabolic model for members of the genus Tetrasphaera involved in enhanced biological phosphorus removal.</title>
        <authorList>
            <person name="Kristiansen R."/>
            <person name="Nguyen H.T.T."/>
            <person name="Saunders A.M."/>
            <person name="Nielsen J.L."/>
            <person name="Wimmer R."/>
            <person name="Le V.Q."/>
            <person name="McIlroy S.J."/>
            <person name="Petrovski S."/>
            <person name="Seviour R.J."/>
            <person name="Calteau A."/>
            <person name="Nielsen K.L."/>
            <person name="Nielsen P.H."/>
        </authorList>
    </citation>
    <scope>NUCLEOTIDE SEQUENCE [LARGE SCALE GENOMIC DNA]</scope>
    <source>
        <strain evidence="2 3">T1-X7</strain>
    </source>
</reference>
<protein>
    <recommendedName>
        <fullName evidence="4">NnrS family protein</fullName>
    </recommendedName>
</protein>
<dbReference type="AlphaFoldDB" id="A0A077LYW1"/>
<dbReference type="EMBL" id="CAJB01000170">
    <property type="protein sequence ID" value="CCH78092.1"/>
    <property type="molecule type" value="Genomic_DNA"/>
</dbReference>
<feature type="transmembrane region" description="Helical" evidence="1">
    <location>
        <begin position="298"/>
        <end position="317"/>
    </location>
</feature>
<dbReference type="RefSeq" id="WP_048555028.1">
    <property type="nucleotide sequence ID" value="NZ_HF570958.1"/>
</dbReference>
<feature type="transmembrane region" description="Helical" evidence="1">
    <location>
        <begin position="120"/>
        <end position="140"/>
    </location>
</feature>